<dbReference type="Pfam" id="PF19300">
    <property type="entry name" value="BPD_transp_1_N"/>
    <property type="match status" value="1"/>
</dbReference>
<organism evidence="9 10">
    <name type="scientific">Halanaerobium salsuginis</name>
    <dbReference type="NCBI Taxonomy" id="29563"/>
    <lineage>
        <taxon>Bacteria</taxon>
        <taxon>Bacillati</taxon>
        <taxon>Bacillota</taxon>
        <taxon>Clostridia</taxon>
        <taxon>Halanaerobiales</taxon>
        <taxon>Halanaerobiaceae</taxon>
        <taxon>Halanaerobium</taxon>
    </lineage>
</organism>
<feature type="transmembrane region" description="Helical" evidence="7">
    <location>
        <begin position="21"/>
        <end position="42"/>
    </location>
</feature>
<proteinExistence type="inferred from homology"/>
<dbReference type="GO" id="GO:0055085">
    <property type="term" value="P:transmembrane transport"/>
    <property type="evidence" value="ECO:0007669"/>
    <property type="project" value="InterPro"/>
</dbReference>
<comment type="subcellular location">
    <subcellularLocation>
        <location evidence="1 7">Cell membrane</location>
        <topology evidence="1 7">Multi-pass membrane protein</topology>
    </subcellularLocation>
</comment>
<feature type="transmembrane region" description="Helical" evidence="7">
    <location>
        <begin position="297"/>
        <end position="323"/>
    </location>
</feature>
<evidence type="ECO:0000256" key="6">
    <source>
        <dbReference type="ARBA" id="ARBA00023136"/>
    </source>
</evidence>
<dbReference type="PANTHER" id="PTHR43163:SF6">
    <property type="entry name" value="DIPEPTIDE TRANSPORT SYSTEM PERMEASE PROTEIN DPPB-RELATED"/>
    <property type="match status" value="1"/>
</dbReference>
<feature type="transmembrane region" description="Helical" evidence="7">
    <location>
        <begin position="147"/>
        <end position="173"/>
    </location>
</feature>
<dbReference type="GO" id="GO:0005886">
    <property type="term" value="C:plasma membrane"/>
    <property type="evidence" value="ECO:0007669"/>
    <property type="project" value="UniProtKB-SubCell"/>
</dbReference>
<evidence type="ECO:0000313" key="9">
    <source>
        <dbReference type="EMBL" id="SFL33389.1"/>
    </source>
</evidence>
<dbReference type="AlphaFoldDB" id="A0A1I4GTZ1"/>
<evidence type="ECO:0000313" key="10">
    <source>
        <dbReference type="Proteomes" id="UP000199006"/>
    </source>
</evidence>
<keyword evidence="10" id="KW-1185">Reference proteome</keyword>
<feature type="transmembrane region" description="Helical" evidence="7">
    <location>
        <begin position="193"/>
        <end position="213"/>
    </location>
</feature>
<dbReference type="EMBL" id="FOTI01000008">
    <property type="protein sequence ID" value="SFL33389.1"/>
    <property type="molecule type" value="Genomic_DNA"/>
</dbReference>
<keyword evidence="6 7" id="KW-0472">Membrane</keyword>
<comment type="similarity">
    <text evidence="7">Belongs to the binding-protein-dependent transport system permease family.</text>
</comment>
<gene>
    <name evidence="9" type="ORF">SAMN02983006_00870</name>
</gene>
<dbReference type="Gene3D" id="1.10.3720.10">
    <property type="entry name" value="MetI-like"/>
    <property type="match status" value="1"/>
</dbReference>
<dbReference type="Pfam" id="PF00528">
    <property type="entry name" value="BPD_transp_1"/>
    <property type="match status" value="1"/>
</dbReference>
<protein>
    <submittedName>
        <fullName evidence="9">Peptide/nickel transport system permease protein</fullName>
    </submittedName>
</protein>
<evidence type="ECO:0000259" key="8">
    <source>
        <dbReference type="PROSITE" id="PS50928"/>
    </source>
</evidence>
<dbReference type="InterPro" id="IPR045621">
    <property type="entry name" value="BPD_transp_1_N"/>
</dbReference>
<evidence type="ECO:0000256" key="3">
    <source>
        <dbReference type="ARBA" id="ARBA00022475"/>
    </source>
</evidence>
<evidence type="ECO:0000256" key="2">
    <source>
        <dbReference type="ARBA" id="ARBA00022448"/>
    </source>
</evidence>
<dbReference type="PANTHER" id="PTHR43163">
    <property type="entry name" value="DIPEPTIDE TRANSPORT SYSTEM PERMEASE PROTEIN DPPB-RELATED"/>
    <property type="match status" value="1"/>
</dbReference>
<keyword evidence="2 7" id="KW-0813">Transport</keyword>
<feature type="transmembrane region" description="Helical" evidence="7">
    <location>
        <begin position="263"/>
        <end position="291"/>
    </location>
</feature>
<sequence>MLQIKCKFNHNWEVKRLRNYIIKRLLLLVPIIMIVAVIAFFITNLMPGDPVRVILGNMATEQEVNRLNQSLGFDQPLLVRFFSWLQQIIRGDLGDSLYLNAPVAQILIQRMKPTFLIAVTGEILGVTAGILLGILAAVKHRKLLDQLAITASLFGISIPSFWLALILMFLFSVKLRWLPVSGYESFAEAGLASFKYIILPAVTLAFMQAGLIARMTRSAMLDTLKQDYIRTAKSKGLPGQIIVFKHALKNSMLPVITVIGHNFAVLLGGTWIVETIFVIPGTGFLAINAIMRRDIPVIQACIIFVAVIYIILNLLVDLSYAFLNPKIRYN</sequence>
<dbReference type="PROSITE" id="PS50928">
    <property type="entry name" value="ABC_TM1"/>
    <property type="match status" value="1"/>
</dbReference>
<reference evidence="9 10" key="1">
    <citation type="submission" date="2016-10" db="EMBL/GenBank/DDBJ databases">
        <authorList>
            <person name="de Groot N.N."/>
        </authorList>
    </citation>
    <scope>NUCLEOTIDE SEQUENCE [LARGE SCALE GENOMIC DNA]</scope>
    <source>
        <strain evidence="9 10">ATCC 51327</strain>
    </source>
</reference>
<dbReference type="STRING" id="29563.SAMN02983006_00870"/>
<name>A0A1I4GTZ1_9FIRM</name>
<evidence type="ECO:0000256" key="5">
    <source>
        <dbReference type="ARBA" id="ARBA00022989"/>
    </source>
</evidence>
<evidence type="ECO:0000256" key="1">
    <source>
        <dbReference type="ARBA" id="ARBA00004651"/>
    </source>
</evidence>
<keyword evidence="5 7" id="KW-1133">Transmembrane helix</keyword>
<evidence type="ECO:0000256" key="7">
    <source>
        <dbReference type="RuleBase" id="RU363032"/>
    </source>
</evidence>
<dbReference type="Proteomes" id="UP000199006">
    <property type="component" value="Unassembled WGS sequence"/>
</dbReference>
<feature type="transmembrane region" description="Helical" evidence="7">
    <location>
        <begin position="115"/>
        <end position="135"/>
    </location>
</feature>
<dbReference type="InterPro" id="IPR035906">
    <property type="entry name" value="MetI-like_sf"/>
</dbReference>
<keyword evidence="4 7" id="KW-0812">Transmembrane</keyword>
<keyword evidence="3" id="KW-1003">Cell membrane</keyword>
<feature type="domain" description="ABC transmembrane type-1" evidence="8">
    <location>
        <begin position="111"/>
        <end position="316"/>
    </location>
</feature>
<dbReference type="InterPro" id="IPR000515">
    <property type="entry name" value="MetI-like"/>
</dbReference>
<dbReference type="CDD" id="cd06261">
    <property type="entry name" value="TM_PBP2"/>
    <property type="match status" value="1"/>
</dbReference>
<dbReference type="SUPFAM" id="SSF161098">
    <property type="entry name" value="MetI-like"/>
    <property type="match status" value="1"/>
</dbReference>
<accession>A0A1I4GTZ1</accession>
<evidence type="ECO:0000256" key="4">
    <source>
        <dbReference type="ARBA" id="ARBA00022692"/>
    </source>
</evidence>